<dbReference type="WBParaSite" id="ES5_v2.g26715.t1">
    <property type="protein sequence ID" value="ES5_v2.g26715.t1"/>
    <property type="gene ID" value="ES5_v2.g26715"/>
</dbReference>
<organism evidence="1 2">
    <name type="scientific">Panagrolaimus sp. ES5</name>
    <dbReference type="NCBI Taxonomy" id="591445"/>
    <lineage>
        <taxon>Eukaryota</taxon>
        <taxon>Metazoa</taxon>
        <taxon>Ecdysozoa</taxon>
        <taxon>Nematoda</taxon>
        <taxon>Chromadorea</taxon>
        <taxon>Rhabditida</taxon>
        <taxon>Tylenchina</taxon>
        <taxon>Panagrolaimomorpha</taxon>
        <taxon>Panagrolaimoidea</taxon>
        <taxon>Panagrolaimidae</taxon>
        <taxon>Panagrolaimus</taxon>
    </lineage>
</organism>
<reference evidence="2" key="1">
    <citation type="submission" date="2022-11" db="UniProtKB">
        <authorList>
            <consortium name="WormBaseParasite"/>
        </authorList>
    </citation>
    <scope>IDENTIFICATION</scope>
</reference>
<evidence type="ECO:0000313" key="2">
    <source>
        <dbReference type="WBParaSite" id="ES5_v2.g26715.t1"/>
    </source>
</evidence>
<name>A0AC34GAQ3_9BILA</name>
<proteinExistence type="predicted"/>
<sequence>MSKSKNKVKLPPPDSLELPILNVQNGQNPLDRKASSISFMHTKRSPSQEKRRSLPAYKYSKTRIRSFESEDPFNKPEHIITLRGRELVFFVIGYVIAVFFILGLFEMVMPVIFVGENNARLGTTGGLPSSGKRV</sequence>
<accession>A0AC34GAQ3</accession>
<protein>
    <submittedName>
        <fullName evidence="2">Uncharacterized protein</fullName>
    </submittedName>
</protein>
<dbReference type="Proteomes" id="UP000887579">
    <property type="component" value="Unplaced"/>
</dbReference>
<evidence type="ECO:0000313" key="1">
    <source>
        <dbReference type="Proteomes" id="UP000887579"/>
    </source>
</evidence>